<protein>
    <submittedName>
        <fullName evidence="9">1-acyl-sn-glycerol-3-phosphate acyltransferase</fullName>
    </submittedName>
</protein>
<reference evidence="9 10" key="1">
    <citation type="submission" date="2019-10" db="EMBL/GenBank/DDBJ databases">
        <title>Extracellular Electron Transfer in a Candidatus Methanoperedens spp. Enrichment Culture.</title>
        <authorList>
            <person name="Berger S."/>
            <person name="Rangel Shaw D."/>
            <person name="Berben T."/>
            <person name="In 'T Zandt M."/>
            <person name="Frank J."/>
            <person name="Reimann J."/>
            <person name="Jetten M.S.M."/>
            <person name="Welte C.U."/>
        </authorList>
    </citation>
    <scope>NUCLEOTIDE SEQUENCE [LARGE SCALE GENOMIC DNA]</scope>
    <source>
        <strain evidence="9">SB12</strain>
    </source>
</reference>
<evidence type="ECO:0000313" key="9">
    <source>
        <dbReference type="EMBL" id="KAB2930615.1"/>
    </source>
</evidence>
<dbReference type="SMART" id="SM00563">
    <property type="entry name" value="PlsC"/>
    <property type="match status" value="1"/>
</dbReference>
<sequence length="262" mass="30781">MQVEDQSMHSISISSRFSIWVQRTAGWLAFALTGMVVLILLRGLRSYRIVDHRRHRAFFSSLRKDLQKQNAPLLICANHLTMIDSVILQWAFADLNRYLFRFGDFAWNVPAREVFASRWYFRLIIYLAKCIPIDRAGGKEHHEEIMRRIEYILEMGDPFIIFPEGGRSRRGRFDIERLTYGIGRIIKDLPETRVLCVYLRSDRQHSYTALPPKGSAFDLEYSVIQPTTAEKGMRAERDLATQVGEEIVKLERQYFEKYPDRQ</sequence>
<dbReference type="SUPFAM" id="SSF69593">
    <property type="entry name" value="Glycerol-3-phosphate (1)-acyltransferase"/>
    <property type="match status" value="1"/>
</dbReference>
<evidence type="ECO:0000313" key="10">
    <source>
        <dbReference type="Proteomes" id="UP000460298"/>
    </source>
</evidence>
<evidence type="ECO:0000256" key="6">
    <source>
        <dbReference type="ARBA" id="ARBA00047906"/>
    </source>
</evidence>
<comment type="catalytic activity">
    <reaction evidence="6">
        <text>1'-[1,2-diacyl-sn-glycero-3-phospho],3'-[1-acyl-sn-glycero-3-phospho]-glycerol + a 1,2-diacyl-sn-glycero-3-phosphocholine = a cardiolipin + a 1-acyl-sn-glycero-3-phosphocholine</text>
        <dbReference type="Rhea" id="RHEA:33731"/>
        <dbReference type="ChEBI" id="CHEBI:57643"/>
        <dbReference type="ChEBI" id="CHEBI:58168"/>
        <dbReference type="ChEBI" id="CHEBI:62237"/>
        <dbReference type="ChEBI" id="CHEBI:64743"/>
    </reaction>
    <physiologicalReaction direction="left-to-right" evidence="6">
        <dbReference type="Rhea" id="RHEA:33732"/>
    </physiologicalReaction>
    <physiologicalReaction direction="right-to-left" evidence="6">
        <dbReference type="Rhea" id="RHEA:33733"/>
    </physiologicalReaction>
</comment>
<dbReference type="AlphaFoldDB" id="A0A833GZF0"/>
<dbReference type="GO" id="GO:0047184">
    <property type="term" value="F:1-acylglycerophosphocholine O-acyltransferase activity"/>
    <property type="evidence" value="ECO:0007669"/>
    <property type="project" value="TreeGrafter"/>
</dbReference>
<dbReference type="EMBL" id="WBUI01000019">
    <property type="protein sequence ID" value="KAB2930615.1"/>
    <property type="molecule type" value="Genomic_DNA"/>
</dbReference>
<dbReference type="InterPro" id="IPR002123">
    <property type="entry name" value="Plipid/glycerol_acylTrfase"/>
</dbReference>
<dbReference type="PANTHER" id="PTHR12497">
    <property type="entry name" value="TAZ PROTEIN TAFAZZIN"/>
    <property type="match status" value="1"/>
</dbReference>
<evidence type="ECO:0000256" key="3">
    <source>
        <dbReference type="ARBA" id="ARBA00023098"/>
    </source>
</evidence>
<evidence type="ECO:0000259" key="8">
    <source>
        <dbReference type="SMART" id="SM00563"/>
    </source>
</evidence>
<evidence type="ECO:0000256" key="7">
    <source>
        <dbReference type="SAM" id="Phobius"/>
    </source>
</evidence>
<keyword evidence="2 9" id="KW-0808">Transferase</keyword>
<proteinExistence type="predicted"/>
<keyword evidence="3" id="KW-0443">Lipid metabolism</keyword>
<comment type="subcellular location">
    <subcellularLocation>
        <location evidence="1">Membrane</location>
        <topology evidence="1">Peripheral membrane protein</topology>
    </subcellularLocation>
</comment>
<evidence type="ECO:0000256" key="2">
    <source>
        <dbReference type="ARBA" id="ARBA00022679"/>
    </source>
</evidence>
<keyword evidence="7" id="KW-0812">Transmembrane</keyword>
<gene>
    <name evidence="9" type="ORF">F9K24_16365</name>
</gene>
<dbReference type="Proteomes" id="UP000460298">
    <property type="component" value="Unassembled WGS sequence"/>
</dbReference>
<feature type="domain" description="Phospholipid/glycerol acyltransferase" evidence="8">
    <location>
        <begin position="73"/>
        <end position="202"/>
    </location>
</feature>
<keyword evidence="4 7" id="KW-0472">Membrane</keyword>
<organism evidence="9 10">
    <name type="scientific">Leptonema illini</name>
    <dbReference type="NCBI Taxonomy" id="183"/>
    <lineage>
        <taxon>Bacteria</taxon>
        <taxon>Pseudomonadati</taxon>
        <taxon>Spirochaetota</taxon>
        <taxon>Spirochaetia</taxon>
        <taxon>Leptospirales</taxon>
        <taxon>Leptospiraceae</taxon>
        <taxon>Leptonema</taxon>
    </lineage>
</organism>
<dbReference type="PANTHER" id="PTHR12497:SF0">
    <property type="entry name" value="TAFAZZIN"/>
    <property type="match status" value="1"/>
</dbReference>
<dbReference type="GO" id="GO:0035965">
    <property type="term" value="P:cardiolipin acyl-chain remodeling"/>
    <property type="evidence" value="ECO:0007669"/>
    <property type="project" value="TreeGrafter"/>
</dbReference>
<accession>A0A833GZF0</accession>
<name>A0A833GZF0_9LEPT</name>
<keyword evidence="5 9" id="KW-0012">Acyltransferase</keyword>
<feature type="transmembrane region" description="Helical" evidence="7">
    <location>
        <begin position="25"/>
        <end position="44"/>
    </location>
</feature>
<dbReference type="Pfam" id="PF01553">
    <property type="entry name" value="Acyltransferase"/>
    <property type="match status" value="1"/>
</dbReference>
<dbReference type="InterPro" id="IPR000872">
    <property type="entry name" value="Tafazzin"/>
</dbReference>
<evidence type="ECO:0000256" key="1">
    <source>
        <dbReference type="ARBA" id="ARBA00004170"/>
    </source>
</evidence>
<dbReference type="CDD" id="cd07989">
    <property type="entry name" value="LPLAT_AGPAT-like"/>
    <property type="match status" value="1"/>
</dbReference>
<evidence type="ECO:0000256" key="4">
    <source>
        <dbReference type="ARBA" id="ARBA00023136"/>
    </source>
</evidence>
<evidence type="ECO:0000256" key="5">
    <source>
        <dbReference type="ARBA" id="ARBA00023315"/>
    </source>
</evidence>
<dbReference type="GO" id="GO:0016020">
    <property type="term" value="C:membrane"/>
    <property type="evidence" value="ECO:0007669"/>
    <property type="project" value="UniProtKB-SubCell"/>
</dbReference>
<comment type="caution">
    <text evidence="9">The sequence shown here is derived from an EMBL/GenBank/DDBJ whole genome shotgun (WGS) entry which is preliminary data.</text>
</comment>
<keyword evidence="7" id="KW-1133">Transmembrane helix</keyword>